<name>A0A131XBU2_9ACAR</name>
<dbReference type="AlphaFoldDB" id="A0A131XBU2"/>
<reference evidence="1" key="1">
    <citation type="journal article" date="2017" name="Ticks Tick Borne Dis.">
        <title>An insight into the sialome of Hyalomma excavatum.</title>
        <authorList>
            <person name="Ribeiro J.M."/>
            <person name="Slovak M."/>
            <person name="Francischetti I.M."/>
        </authorList>
    </citation>
    <scope>NUCLEOTIDE SEQUENCE</scope>
    <source>
        <strain evidence="1">Samish</strain>
        <tissue evidence="1">Salivary glands</tissue>
    </source>
</reference>
<sequence>MAALRRLASPAMVRPALLTWCRSYKSDISLDKLYPESSSDSATKSPPLEGGVQMKDVQIYDHDPNNPYRVEIRVHLDTAQWISPEAKDRLRLECRPFIDSVGNLVLASDKTKKKSINLADCLDMLRCMLSEVSRPPPENIPETRFTLRAKHERLAAARLRIPRVPTAAADSGVST</sequence>
<dbReference type="GO" id="GO:0004045">
    <property type="term" value="F:peptidyl-tRNA hydrolase activity"/>
    <property type="evidence" value="ECO:0007669"/>
    <property type="project" value="TreeGrafter"/>
</dbReference>
<dbReference type="GO" id="GO:0070126">
    <property type="term" value="P:mitochondrial translational termination"/>
    <property type="evidence" value="ECO:0007669"/>
    <property type="project" value="TreeGrafter"/>
</dbReference>
<keyword evidence="1" id="KW-0378">Hydrolase</keyword>
<evidence type="ECO:0000313" key="1">
    <source>
        <dbReference type="EMBL" id="JAP64067.1"/>
    </source>
</evidence>
<dbReference type="GO" id="GO:0016150">
    <property type="term" value="F:translation release factor activity, codon nonspecific"/>
    <property type="evidence" value="ECO:0007669"/>
    <property type="project" value="TreeGrafter"/>
</dbReference>
<dbReference type="Gene3D" id="3.30.160.20">
    <property type="match status" value="1"/>
</dbReference>
<dbReference type="PANTHER" id="PTHR11075">
    <property type="entry name" value="PEPTIDE CHAIN RELEASE FACTOR"/>
    <property type="match status" value="1"/>
</dbReference>
<dbReference type="InterPro" id="IPR052104">
    <property type="entry name" value="Mito_Release_Factor_mL62"/>
</dbReference>
<dbReference type="GO" id="GO:0005762">
    <property type="term" value="C:mitochondrial large ribosomal subunit"/>
    <property type="evidence" value="ECO:0007669"/>
    <property type="project" value="TreeGrafter"/>
</dbReference>
<proteinExistence type="evidence at transcript level"/>
<accession>A0A131XBU2</accession>
<organism evidence="1">
    <name type="scientific">Hyalomma excavatum</name>
    <dbReference type="NCBI Taxonomy" id="257692"/>
    <lineage>
        <taxon>Eukaryota</taxon>
        <taxon>Metazoa</taxon>
        <taxon>Ecdysozoa</taxon>
        <taxon>Arthropoda</taxon>
        <taxon>Chelicerata</taxon>
        <taxon>Arachnida</taxon>
        <taxon>Acari</taxon>
        <taxon>Parasitiformes</taxon>
        <taxon>Ixodida</taxon>
        <taxon>Ixodoidea</taxon>
        <taxon>Ixodidae</taxon>
        <taxon>Hyalomminae</taxon>
        <taxon>Hyalomma</taxon>
    </lineage>
</organism>
<dbReference type="SUPFAM" id="SSF110916">
    <property type="entry name" value="Peptidyl-tRNA hydrolase domain-like"/>
    <property type="match status" value="1"/>
</dbReference>
<dbReference type="EMBL" id="GEFH01004514">
    <property type="protein sequence ID" value="JAP64067.1"/>
    <property type="molecule type" value="mRNA"/>
</dbReference>
<protein>
    <submittedName>
        <fullName evidence="1">Putative peptidyl-trna hydrolase</fullName>
    </submittedName>
</protein>
<dbReference type="PANTHER" id="PTHR11075:SF54">
    <property type="entry name" value="LARGE RIBOSOMAL SUBUNIT PROTEIN ML62"/>
    <property type="match status" value="1"/>
</dbReference>